<evidence type="ECO:0000313" key="3">
    <source>
        <dbReference type="Proteomes" id="UP000186868"/>
    </source>
</evidence>
<organism evidence="2 3">
    <name type="scientific">Hydrococcus rivularis NIES-593</name>
    <dbReference type="NCBI Taxonomy" id="1921803"/>
    <lineage>
        <taxon>Bacteria</taxon>
        <taxon>Bacillati</taxon>
        <taxon>Cyanobacteriota</taxon>
        <taxon>Cyanophyceae</taxon>
        <taxon>Pleurocapsales</taxon>
        <taxon>Hydrococcaceae</taxon>
        <taxon>Hydrococcus</taxon>
    </lineage>
</organism>
<dbReference type="OrthoDB" id="427568at2"/>
<dbReference type="AlphaFoldDB" id="A0A1U7HTI0"/>
<keyword evidence="3" id="KW-1185">Reference proteome</keyword>
<comment type="caution">
    <text evidence="2">The sequence shown here is derived from an EMBL/GenBank/DDBJ whole genome shotgun (WGS) entry which is preliminary data.</text>
</comment>
<name>A0A1U7HTI0_9CYAN</name>
<feature type="transmembrane region" description="Helical" evidence="1">
    <location>
        <begin position="14"/>
        <end position="33"/>
    </location>
</feature>
<keyword evidence="1" id="KW-0812">Transmembrane</keyword>
<protein>
    <submittedName>
        <fullName evidence="2">Uncharacterized protein</fullName>
    </submittedName>
</protein>
<gene>
    <name evidence="2" type="ORF">NIES593_01010</name>
</gene>
<evidence type="ECO:0000256" key="1">
    <source>
        <dbReference type="SAM" id="Phobius"/>
    </source>
</evidence>
<dbReference type="STRING" id="1921803.NIES593_01010"/>
<keyword evidence="1" id="KW-0472">Membrane</keyword>
<reference evidence="2 3" key="1">
    <citation type="submission" date="2016-11" db="EMBL/GenBank/DDBJ databases">
        <title>Draft Genome Sequences of Nine Cyanobacterial Strains from Diverse Habitats.</title>
        <authorList>
            <person name="Zhu T."/>
            <person name="Hou S."/>
            <person name="Lu X."/>
            <person name="Hess W.R."/>
        </authorList>
    </citation>
    <scope>NUCLEOTIDE SEQUENCE [LARGE SCALE GENOMIC DNA]</scope>
    <source>
        <strain evidence="2 3">NIES-593</strain>
    </source>
</reference>
<evidence type="ECO:0000313" key="2">
    <source>
        <dbReference type="EMBL" id="OKH26910.1"/>
    </source>
</evidence>
<dbReference type="Proteomes" id="UP000186868">
    <property type="component" value="Unassembled WGS sequence"/>
</dbReference>
<proteinExistence type="predicted"/>
<dbReference type="EMBL" id="MRCB01000001">
    <property type="protein sequence ID" value="OKH26910.1"/>
    <property type="molecule type" value="Genomic_DNA"/>
</dbReference>
<dbReference type="RefSeq" id="WP_073598037.1">
    <property type="nucleotide sequence ID" value="NZ_MRCB01000001.1"/>
</dbReference>
<accession>A0A1U7HTI0</accession>
<sequence>MFSASQESVAIRNYILALASAAMMGILVSELYNQPDRIAQQGRLDNYSRFISVGLVSQAQKAIYR</sequence>
<keyword evidence="1" id="KW-1133">Transmembrane helix</keyword>